<protein>
    <submittedName>
        <fullName evidence="2">Carboxypeptidase-like regulatory domain-containing protein</fullName>
    </submittedName>
</protein>
<sequence>MMKHLLILFLILLSSNLYAQNINGFVLDFATNLPIENAQVITKKTTSLTDENGKFSIINIVIGEKVSFRIIGYETHELIVKREMTNANVYIKLNTKSINLKEVNIRANRNYMKDSLALRKEYATIFAYKAPNFTDIFVKVDPSYRSPFANINPNSTASIFRFNALSAFSFFGKKKNPTSKLKQTLLKAEEFNFIDSRFSKAKIESLTYLKGDSLQKFIEAYRPTYQESKRMSEYEIILYIKKSYGDFIKPKN</sequence>
<dbReference type="OrthoDB" id="714262at2"/>
<dbReference type="SUPFAM" id="SSF49464">
    <property type="entry name" value="Carboxypeptidase regulatory domain-like"/>
    <property type="match status" value="1"/>
</dbReference>
<dbReference type="GO" id="GO:0004180">
    <property type="term" value="F:carboxypeptidase activity"/>
    <property type="evidence" value="ECO:0007669"/>
    <property type="project" value="UniProtKB-KW"/>
</dbReference>
<evidence type="ECO:0000256" key="1">
    <source>
        <dbReference type="SAM" id="SignalP"/>
    </source>
</evidence>
<dbReference type="AlphaFoldDB" id="A0A4U1CWG7"/>
<accession>A0A4U1CWG7</accession>
<dbReference type="Proteomes" id="UP000309488">
    <property type="component" value="Unassembled WGS sequence"/>
</dbReference>
<keyword evidence="3" id="KW-1185">Reference proteome</keyword>
<feature type="chain" id="PRO_5020636984" evidence="1">
    <location>
        <begin position="20"/>
        <end position="252"/>
    </location>
</feature>
<keyword evidence="2" id="KW-0378">Hydrolase</keyword>
<gene>
    <name evidence="2" type="ORF">FA048_02895</name>
</gene>
<dbReference type="InterPro" id="IPR008969">
    <property type="entry name" value="CarboxyPept-like_regulatory"/>
</dbReference>
<proteinExistence type="predicted"/>
<dbReference type="Gene3D" id="2.60.40.1120">
    <property type="entry name" value="Carboxypeptidase-like, regulatory domain"/>
    <property type="match status" value="1"/>
</dbReference>
<organism evidence="2 3">
    <name type="scientific">Pedobacter polaris</name>
    <dbReference type="NCBI Taxonomy" id="2571273"/>
    <lineage>
        <taxon>Bacteria</taxon>
        <taxon>Pseudomonadati</taxon>
        <taxon>Bacteroidota</taxon>
        <taxon>Sphingobacteriia</taxon>
        <taxon>Sphingobacteriales</taxon>
        <taxon>Sphingobacteriaceae</taxon>
        <taxon>Pedobacter</taxon>
    </lineage>
</organism>
<dbReference type="Pfam" id="PF13715">
    <property type="entry name" value="CarbopepD_reg_2"/>
    <property type="match status" value="1"/>
</dbReference>
<keyword evidence="2" id="KW-0645">Protease</keyword>
<dbReference type="EMBL" id="SWBR01000001">
    <property type="protein sequence ID" value="TKC12580.1"/>
    <property type="molecule type" value="Genomic_DNA"/>
</dbReference>
<keyword evidence="2" id="KW-0121">Carboxypeptidase</keyword>
<dbReference type="RefSeq" id="WP_136838704.1">
    <property type="nucleotide sequence ID" value="NZ_SWBR01000001.1"/>
</dbReference>
<keyword evidence="1" id="KW-0732">Signal</keyword>
<evidence type="ECO:0000313" key="3">
    <source>
        <dbReference type="Proteomes" id="UP000309488"/>
    </source>
</evidence>
<comment type="caution">
    <text evidence="2">The sequence shown here is derived from an EMBL/GenBank/DDBJ whole genome shotgun (WGS) entry which is preliminary data.</text>
</comment>
<reference evidence="2 3" key="1">
    <citation type="submission" date="2019-04" db="EMBL/GenBank/DDBJ databases">
        <title>Pedobacter sp. RP-3-22 sp. nov., isolated from Arctic soil.</title>
        <authorList>
            <person name="Dahal R.H."/>
            <person name="Kim D.-U."/>
        </authorList>
    </citation>
    <scope>NUCLEOTIDE SEQUENCE [LARGE SCALE GENOMIC DNA]</scope>
    <source>
        <strain evidence="2 3">RP-3-22</strain>
    </source>
</reference>
<name>A0A4U1CWG7_9SPHI</name>
<feature type="signal peptide" evidence="1">
    <location>
        <begin position="1"/>
        <end position="19"/>
    </location>
</feature>
<evidence type="ECO:0000313" key="2">
    <source>
        <dbReference type="EMBL" id="TKC12580.1"/>
    </source>
</evidence>